<dbReference type="AlphaFoldDB" id="A0A816CJC1"/>
<proteinExistence type="predicted"/>
<name>A0A816CJC1_9BILA</name>
<organism evidence="1 3">
    <name type="scientific">Didymodactylos carnosus</name>
    <dbReference type="NCBI Taxonomy" id="1234261"/>
    <lineage>
        <taxon>Eukaryota</taxon>
        <taxon>Metazoa</taxon>
        <taxon>Spiralia</taxon>
        <taxon>Gnathifera</taxon>
        <taxon>Rotifera</taxon>
        <taxon>Eurotatoria</taxon>
        <taxon>Bdelloidea</taxon>
        <taxon>Philodinida</taxon>
        <taxon>Philodinidae</taxon>
        <taxon>Didymodactylos</taxon>
    </lineage>
</organism>
<reference evidence="1" key="1">
    <citation type="submission" date="2021-02" db="EMBL/GenBank/DDBJ databases">
        <authorList>
            <person name="Nowell W R."/>
        </authorList>
    </citation>
    <scope>NUCLEOTIDE SEQUENCE</scope>
</reference>
<keyword evidence="3" id="KW-1185">Reference proteome</keyword>
<accession>A0A816CJC1</accession>
<dbReference type="EMBL" id="CAJOBC010108247">
    <property type="protein sequence ID" value="CAF4513150.1"/>
    <property type="molecule type" value="Genomic_DNA"/>
</dbReference>
<protein>
    <submittedName>
        <fullName evidence="1">Uncharacterized protein</fullName>
    </submittedName>
</protein>
<evidence type="ECO:0000313" key="3">
    <source>
        <dbReference type="Proteomes" id="UP000663829"/>
    </source>
</evidence>
<comment type="caution">
    <text evidence="1">The sequence shown here is derived from an EMBL/GenBank/DDBJ whole genome shotgun (WGS) entry which is preliminary data.</text>
</comment>
<dbReference type="Proteomes" id="UP000663829">
    <property type="component" value="Unassembled WGS sequence"/>
</dbReference>
<feature type="non-terminal residue" evidence="1">
    <location>
        <position position="1"/>
    </location>
</feature>
<sequence>GMYTEDYFYSSFVDKPELNGEHFTDGWPHLKNFNDGVMDKFDLLLRQKLTNKLQCNEKIMLSVAREKYLKALEMGCLNDNIVLECKLKVTVDDKRKVMGGLCAMAFADRESVIKIAQNNHLYIIEQCGAPRIIHAPMTKDA</sequence>
<gene>
    <name evidence="1" type="ORF">GPM918_LOCUS43798</name>
    <name evidence="2" type="ORF">SRO942_LOCUS45407</name>
</gene>
<dbReference type="EMBL" id="CAJNOQ010041006">
    <property type="protein sequence ID" value="CAF1622035.1"/>
    <property type="molecule type" value="Genomic_DNA"/>
</dbReference>
<evidence type="ECO:0000313" key="2">
    <source>
        <dbReference type="EMBL" id="CAF4513150.1"/>
    </source>
</evidence>
<evidence type="ECO:0000313" key="1">
    <source>
        <dbReference type="EMBL" id="CAF1622035.1"/>
    </source>
</evidence>
<dbReference type="Proteomes" id="UP000681722">
    <property type="component" value="Unassembled WGS sequence"/>
</dbReference>